<comment type="similarity">
    <text evidence="1 8">Belongs to the CoaE family.</text>
</comment>
<dbReference type="PROSITE" id="PS51219">
    <property type="entry name" value="DPCK"/>
    <property type="match status" value="1"/>
</dbReference>
<dbReference type="Gene3D" id="3.40.50.300">
    <property type="entry name" value="P-loop containing nucleotide triphosphate hydrolases"/>
    <property type="match status" value="1"/>
</dbReference>
<dbReference type="InterPro" id="IPR027417">
    <property type="entry name" value="P-loop_NTPase"/>
</dbReference>
<keyword evidence="11" id="KW-1185">Reference proteome</keyword>
<evidence type="ECO:0000256" key="1">
    <source>
        <dbReference type="ARBA" id="ARBA00009018"/>
    </source>
</evidence>
<keyword evidence="3 8" id="KW-0808">Transferase</keyword>
<gene>
    <name evidence="8 10" type="primary">coaE</name>
    <name evidence="10" type="ORF">CJ229_002590</name>
</gene>
<feature type="binding site" evidence="8">
    <location>
        <begin position="12"/>
        <end position="17"/>
    </location>
    <ligand>
        <name>ATP</name>
        <dbReference type="ChEBI" id="CHEBI:30616"/>
    </ligand>
</feature>
<evidence type="ECO:0000256" key="3">
    <source>
        <dbReference type="ARBA" id="ARBA00022679"/>
    </source>
</evidence>
<evidence type="ECO:0000256" key="6">
    <source>
        <dbReference type="ARBA" id="ARBA00022840"/>
    </source>
</evidence>
<keyword evidence="5 8" id="KW-0418">Kinase</keyword>
<evidence type="ECO:0000256" key="2">
    <source>
        <dbReference type="ARBA" id="ARBA00022490"/>
    </source>
</evidence>
<protein>
    <recommendedName>
        <fullName evidence="8 9">Dephospho-CoA kinase</fullName>
        <ecNumber evidence="8 9">2.7.1.24</ecNumber>
    </recommendedName>
    <alternativeName>
        <fullName evidence="8">Dephosphocoenzyme A kinase</fullName>
    </alternativeName>
</protein>
<sequence>MYKSIGITGGIASGKSTVSHYLKDKGYVVLDADIYARNVLNKGTEGLKKIVEHFGNGILNDDGTLNREVLGHIVFNDKDERAVLNSITHPIIRQEMNDDKNKNLKTGHVFSDIPLLYENKLEDQFDIVIVVYVDEDTQLKRLMTRNDFTEEEARRRIASQLSLEEKKKRADIVFNNNDTKEALYNQIDDFIKQLND</sequence>
<dbReference type="PANTHER" id="PTHR10695:SF46">
    <property type="entry name" value="BIFUNCTIONAL COENZYME A SYNTHASE-RELATED"/>
    <property type="match status" value="1"/>
</dbReference>
<evidence type="ECO:0000256" key="5">
    <source>
        <dbReference type="ARBA" id="ARBA00022777"/>
    </source>
</evidence>
<keyword evidence="2 8" id="KW-0963">Cytoplasm</keyword>
<organism evidence="10 11">
    <name type="scientific">Nosocomiicoccus massiliensis</name>
    <dbReference type="NCBI Taxonomy" id="1232430"/>
    <lineage>
        <taxon>Bacteria</taxon>
        <taxon>Bacillati</taxon>
        <taxon>Bacillota</taxon>
        <taxon>Bacilli</taxon>
        <taxon>Bacillales</taxon>
        <taxon>Staphylococcaceae</taxon>
        <taxon>Nosocomiicoccus</taxon>
    </lineage>
</organism>
<evidence type="ECO:0000256" key="4">
    <source>
        <dbReference type="ARBA" id="ARBA00022741"/>
    </source>
</evidence>
<comment type="function">
    <text evidence="8">Catalyzes the phosphorylation of the 3'-hydroxyl group of dephosphocoenzyme A to form coenzyme A.</text>
</comment>
<reference evidence="10 11" key="2">
    <citation type="submission" date="2023-10" db="EMBL/GenBank/DDBJ databases">
        <authorList>
            <person name="Choi B."/>
        </authorList>
    </citation>
    <scope>NUCLEOTIDE SEQUENCE [LARGE SCALE GENOMIC DNA]</scope>
    <source>
        <strain evidence="10 11">UMB0959</strain>
    </source>
</reference>
<proteinExistence type="inferred from homology"/>
<dbReference type="RefSeq" id="WP_102167475.1">
    <property type="nucleotide sequence ID" value="NZ_CP136964.1"/>
</dbReference>
<dbReference type="GO" id="GO:0005524">
    <property type="term" value="F:ATP binding"/>
    <property type="evidence" value="ECO:0007669"/>
    <property type="project" value="UniProtKB-UniRule"/>
</dbReference>
<reference evidence="11" key="1">
    <citation type="submission" date="2017-09" db="EMBL/GenBank/DDBJ databases">
        <title>Bacterial strain isolated from the female urinary microbiota.</title>
        <authorList>
            <person name="Thomas-White K."/>
            <person name="Kumar N."/>
            <person name="Forster S."/>
            <person name="Putonti C."/>
            <person name="Lawley T."/>
            <person name="Wolfe A.J."/>
        </authorList>
    </citation>
    <scope>NUCLEOTIDE SEQUENCE [LARGE SCALE GENOMIC DNA]</scope>
    <source>
        <strain evidence="11">UMB0959</strain>
    </source>
</reference>
<name>A0AAF1BN76_9STAP</name>
<keyword evidence="7 8" id="KW-0173">Coenzyme A biosynthesis</keyword>
<comment type="catalytic activity">
    <reaction evidence="8">
        <text>3'-dephospho-CoA + ATP = ADP + CoA + H(+)</text>
        <dbReference type="Rhea" id="RHEA:18245"/>
        <dbReference type="ChEBI" id="CHEBI:15378"/>
        <dbReference type="ChEBI" id="CHEBI:30616"/>
        <dbReference type="ChEBI" id="CHEBI:57287"/>
        <dbReference type="ChEBI" id="CHEBI:57328"/>
        <dbReference type="ChEBI" id="CHEBI:456216"/>
        <dbReference type="EC" id="2.7.1.24"/>
    </reaction>
</comment>
<dbReference type="GO" id="GO:0004140">
    <property type="term" value="F:dephospho-CoA kinase activity"/>
    <property type="evidence" value="ECO:0007669"/>
    <property type="project" value="UniProtKB-UniRule"/>
</dbReference>
<dbReference type="KEGG" id="nmy:CJ229_002590"/>
<evidence type="ECO:0000313" key="10">
    <source>
        <dbReference type="EMBL" id="WOS96649.1"/>
    </source>
</evidence>
<dbReference type="Pfam" id="PF01121">
    <property type="entry name" value="CoaE"/>
    <property type="match status" value="1"/>
</dbReference>
<dbReference type="SUPFAM" id="SSF52540">
    <property type="entry name" value="P-loop containing nucleoside triphosphate hydrolases"/>
    <property type="match status" value="1"/>
</dbReference>
<comment type="subcellular location">
    <subcellularLocation>
        <location evidence="8">Cytoplasm</location>
    </subcellularLocation>
</comment>
<evidence type="ECO:0000256" key="7">
    <source>
        <dbReference type="ARBA" id="ARBA00022993"/>
    </source>
</evidence>
<keyword evidence="4 8" id="KW-0547">Nucleotide-binding</keyword>
<keyword evidence="6 8" id="KW-0067">ATP-binding</keyword>
<dbReference type="FunFam" id="3.40.50.300:FF:000991">
    <property type="entry name" value="Dephospho-CoA kinase"/>
    <property type="match status" value="1"/>
</dbReference>
<dbReference type="AlphaFoldDB" id="A0AAF1BN76"/>
<evidence type="ECO:0000256" key="9">
    <source>
        <dbReference type="NCBIfam" id="TIGR00152"/>
    </source>
</evidence>
<dbReference type="PANTHER" id="PTHR10695">
    <property type="entry name" value="DEPHOSPHO-COA KINASE-RELATED"/>
    <property type="match status" value="1"/>
</dbReference>
<dbReference type="Proteomes" id="UP000243626">
    <property type="component" value="Chromosome"/>
</dbReference>
<accession>A0AAF1BN76</accession>
<evidence type="ECO:0000313" key="11">
    <source>
        <dbReference type="Proteomes" id="UP000243626"/>
    </source>
</evidence>
<dbReference type="GO" id="GO:0015937">
    <property type="term" value="P:coenzyme A biosynthetic process"/>
    <property type="evidence" value="ECO:0007669"/>
    <property type="project" value="UniProtKB-UniRule"/>
</dbReference>
<dbReference type="GO" id="GO:0005737">
    <property type="term" value="C:cytoplasm"/>
    <property type="evidence" value="ECO:0007669"/>
    <property type="project" value="UniProtKB-SubCell"/>
</dbReference>
<dbReference type="NCBIfam" id="TIGR00152">
    <property type="entry name" value="dephospho-CoA kinase"/>
    <property type="match status" value="1"/>
</dbReference>
<dbReference type="CDD" id="cd02022">
    <property type="entry name" value="DPCK"/>
    <property type="match status" value="1"/>
</dbReference>
<dbReference type="EC" id="2.7.1.24" evidence="8 9"/>
<dbReference type="EMBL" id="CP136964">
    <property type="protein sequence ID" value="WOS96649.1"/>
    <property type="molecule type" value="Genomic_DNA"/>
</dbReference>
<comment type="pathway">
    <text evidence="8">Cofactor biosynthesis; coenzyme A biosynthesis; CoA from (R)-pantothenate: step 5/5.</text>
</comment>
<dbReference type="InterPro" id="IPR001977">
    <property type="entry name" value="Depp_CoAkinase"/>
</dbReference>
<dbReference type="HAMAP" id="MF_00376">
    <property type="entry name" value="Dephospho_CoA_kinase"/>
    <property type="match status" value="1"/>
</dbReference>
<evidence type="ECO:0000256" key="8">
    <source>
        <dbReference type="HAMAP-Rule" id="MF_00376"/>
    </source>
</evidence>